<keyword evidence="1" id="KW-0472">Membrane</keyword>
<feature type="transmembrane region" description="Helical" evidence="1">
    <location>
        <begin position="238"/>
        <end position="261"/>
    </location>
</feature>
<sequence length="587" mass="68280">MLYDIKKYEMIYQKQQKLIKKKLKLKQKLLNTLEQTNIMKKGLSQSFYMSQADDEEEQMNPKFFGCISRHSIIKEDALKKFTVQHSLIKVEKAPEPSDILWKNVGSAKSKKKMRILSQVIVYSTLIGVCLVLVLIKKFLQDTSQQIINDIWALALTLLASSAVAGGNVIIGIIIRYFASKEERNTQTEYFVNTGKKLTNMFAVNMILTTIISNMSTFWHLTNTNGDIPLDMITIINTYFILFITNSYLSSLFSIFDIVWGFRIFQRWRLTSSEKVKNTTTQKESNSIFEGHPVDLALRYANVLKNIQFAAAVSPLIPIGVPLCLVGLFIIYWVDKYLLVRRFVCSNFISHRLAKEMMKCLNQATLYFAMGNLLTMFMPTTKEYTGEDGEATGYDWKWPNFKTNLFFYLALFGVFISFLVAYSPIKKASLYKFYNKFISENKNERNFEETYIDIKQTVQQLDDYDFYHPIHKNYVLKHLQAQNKELFKKNFLQTQEANNKQQNKTNSNSKFLSNTLIMSPNNKGNSEIYSFDSLNENEKNKQSYINAKSLYDPQGSQDLSNYLVFQEIQNQQKQDLIKQEQKILKKQK</sequence>
<organism evidence="2 3">
    <name type="scientific">Pseudocohnilembus persalinus</name>
    <name type="common">Ciliate</name>
    <dbReference type="NCBI Taxonomy" id="266149"/>
    <lineage>
        <taxon>Eukaryota</taxon>
        <taxon>Sar</taxon>
        <taxon>Alveolata</taxon>
        <taxon>Ciliophora</taxon>
        <taxon>Intramacronucleata</taxon>
        <taxon>Oligohymenophorea</taxon>
        <taxon>Scuticociliatia</taxon>
        <taxon>Philasterida</taxon>
        <taxon>Pseudocohnilembidae</taxon>
        <taxon>Pseudocohnilembus</taxon>
    </lineage>
</organism>
<dbReference type="PANTHER" id="PTHR13018">
    <property type="entry name" value="PROBABLE MEMBRANE PROTEIN DUF221-RELATED"/>
    <property type="match status" value="1"/>
</dbReference>
<evidence type="ECO:0008006" key="4">
    <source>
        <dbReference type="Google" id="ProtNLM"/>
    </source>
</evidence>
<dbReference type="OrthoDB" id="292950at2759"/>
<feature type="transmembrane region" description="Helical" evidence="1">
    <location>
        <begin position="150"/>
        <end position="177"/>
    </location>
</feature>
<comment type="caution">
    <text evidence="2">The sequence shown here is derived from an EMBL/GenBank/DDBJ whole genome shotgun (WGS) entry which is preliminary data.</text>
</comment>
<dbReference type="InterPro" id="IPR045122">
    <property type="entry name" value="Csc1-like"/>
</dbReference>
<gene>
    <name evidence="2" type="ORF">PPERSA_06679</name>
</gene>
<keyword evidence="1" id="KW-1133">Transmembrane helix</keyword>
<dbReference type="AlphaFoldDB" id="A0A0V0QSY0"/>
<name>A0A0V0QSY0_PSEPJ</name>
<dbReference type="OMA" id="QIINDIW"/>
<feature type="transmembrane region" description="Helical" evidence="1">
    <location>
        <begin position="308"/>
        <end position="333"/>
    </location>
</feature>
<dbReference type="Proteomes" id="UP000054937">
    <property type="component" value="Unassembled WGS sequence"/>
</dbReference>
<protein>
    <recommendedName>
        <fullName evidence="4">Transmembrane protein</fullName>
    </recommendedName>
</protein>
<dbReference type="GO" id="GO:0005227">
    <property type="term" value="F:calcium-activated cation channel activity"/>
    <property type="evidence" value="ECO:0007669"/>
    <property type="project" value="InterPro"/>
</dbReference>
<accession>A0A0V0QSY0</accession>
<feature type="transmembrane region" description="Helical" evidence="1">
    <location>
        <begin position="404"/>
        <end position="424"/>
    </location>
</feature>
<feature type="transmembrane region" description="Helical" evidence="1">
    <location>
        <begin position="197"/>
        <end position="218"/>
    </location>
</feature>
<keyword evidence="1" id="KW-0812">Transmembrane</keyword>
<dbReference type="PANTHER" id="PTHR13018:SF83">
    <property type="entry name" value="RRM DOMAIN-CONTAINING PROTEIN"/>
    <property type="match status" value="1"/>
</dbReference>
<evidence type="ECO:0000313" key="3">
    <source>
        <dbReference type="Proteomes" id="UP000054937"/>
    </source>
</evidence>
<evidence type="ECO:0000256" key="1">
    <source>
        <dbReference type="SAM" id="Phobius"/>
    </source>
</evidence>
<evidence type="ECO:0000313" key="2">
    <source>
        <dbReference type="EMBL" id="KRX05045.1"/>
    </source>
</evidence>
<keyword evidence="3" id="KW-1185">Reference proteome</keyword>
<proteinExistence type="predicted"/>
<feature type="transmembrane region" description="Helical" evidence="1">
    <location>
        <begin position="115"/>
        <end position="135"/>
    </location>
</feature>
<dbReference type="GO" id="GO:0005886">
    <property type="term" value="C:plasma membrane"/>
    <property type="evidence" value="ECO:0007669"/>
    <property type="project" value="TreeGrafter"/>
</dbReference>
<reference evidence="2 3" key="1">
    <citation type="journal article" date="2015" name="Sci. Rep.">
        <title>Genome of the facultative scuticociliatosis pathogen Pseudocohnilembus persalinus provides insight into its virulence through horizontal gene transfer.</title>
        <authorList>
            <person name="Xiong J."/>
            <person name="Wang G."/>
            <person name="Cheng J."/>
            <person name="Tian M."/>
            <person name="Pan X."/>
            <person name="Warren A."/>
            <person name="Jiang C."/>
            <person name="Yuan D."/>
            <person name="Miao W."/>
        </authorList>
    </citation>
    <scope>NUCLEOTIDE SEQUENCE [LARGE SCALE GENOMIC DNA]</scope>
    <source>
        <strain evidence="2">36N120E</strain>
    </source>
</reference>
<dbReference type="EMBL" id="LDAU01000110">
    <property type="protein sequence ID" value="KRX05045.1"/>
    <property type="molecule type" value="Genomic_DNA"/>
</dbReference>
<dbReference type="InParanoid" id="A0A0V0QSY0"/>